<keyword evidence="4 11" id="KW-0548">Nucleotidyltransferase</keyword>
<evidence type="ECO:0000256" key="1">
    <source>
        <dbReference type="ARBA" id="ARBA00001946"/>
    </source>
</evidence>
<dbReference type="CDD" id="cd05398">
    <property type="entry name" value="NT_ClassII-CCAase"/>
    <property type="match status" value="1"/>
</dbReference>
<comment type="cofactor">
    <cofactor evidence="1 11">
        <name>Mg(2+)</name>
        <dbReference type="ChEBI" id="CHEBI:18420"/>
    </cofactor>
</comment>
<dbReference type="PANTHER" id="PTHR46173">
    <property type="entry name" value="CCA TRNA NUCLEOTIDYLTRANSFERASE 1, MITOCHONDRIAL"/>
    <property type="match status" value="1"/>
</dbReference>
<evidence type="ECO:0000313" key="16">
    <source>
        <dbReference type="Proteomes" id="UP000005990"/>
    </source>
</evidence>
<comment type="subunit">
    <text evidence="11">Homodimer.</text>
</comment>
<comment type="catalytic activity">
    <reaction evidence="11">
        <text>a tRNA precursor + 2 CTP + ATP = a tRNA with a 3' CCA end + 3 diphosphate</text>
        <dbReference type="Rhea" id="RHEA:14433"/>
        <dbReference type="Rhea" id="RHEA-COMP:10465"/>
        <dbReference type="Rhea" id="RHEA-COMP:10468"/>
        <dbReference type="ChEBI" id="CHEBI:30616"/>
        <dbReference type="ChEBI" id="CHEBI:33019"/>
        <dbReference type="ChEBI" id="CHEBI:37563"/>
        <dbReference type="ChEBI" id="CHEBI:74896"/>
        <dbReference type="ChEBI" id="CHEBI:83071"/>
        <dbReference type="EC" id="2.7.7.72"/>
    </reaction>
</comment>
<evidence type="ECO:0000256" key="5">
    <source>
        <dbReference type="ARBA" id="ARBA00022723"/>
    </source>
</evidence>
<dbReference type="Gene3D" id="1.10.3090.10">
    <property type="entry name" value="cca-adding enzyme, domain 2"/>
    <property type="match status" value="1"/>
</dbReference>
<evidence type="ECO:0000259" key="12">
    <source>
        <dbReference type="Pfam" id="PF01743"/>
    </source>
</evidence>
<feature type="binding site" evidence="11">
    <location>
        <position position="165"/>
    </location>
    <ligand>
        <name>CTP</name>
        <dbReference type="ChEBI" id="CHEBI:37563"/>
    </ligand>
</feature>
<dbReference type="GO" id="GO:0000049">
    <property type="term" value="F:tRNA binding"/>
    <property type="evidence" value="ECO:0007669"/>
    <property type="project" value="UniProtKB-UniRule"/>
</dbReference>
<keyword evidence="16" id="KW-1185">Reference proteome</keyword>
<evidence type="ECO:0000256" key="10">
    <source>
        <dbReference type="ARBA" id="ARBA00022884"/>
    </source>
</evidence>
<evidence type="ECO:0000259" key="14">
    <source>
        <dbReference type="Pfam" id="PF13735"/>
    </source>
</evidence>
<feature type="binding site" evidence="11">
    <location>
        <position position="35"/>
    </location>
    <ligand>
        <name>ATP</name>
        <dbReference type="ChEBI" id="CHEBI:30616"/>
    </ligand>
</feature>
<dbReference type="GO" id="GO:0160016">
    <property type="term" value="F:CCACCA tRNA nucleotidyltransferase activity"/>
    <property type="evidence" value="ECO:0007669"/>
    <property type="project" value="RHEA"/>
</dbReference>
<keyword evidence="5 11" id="KW-0479">Metal-binding</keyword>
<dbReference type="InterPro" id="IPR032810">
    <property type="entry name" value="CCA-adding_enz_C"/>
</dbReference>
<evidence type="ECO:0000259" key="13">
    <source>
        <dbReference type="Pfam" id="PF12627"/>
    </source>
</evidence>
<feature type="binding site" evidence="11">
    <location>
        <position position="159"/>
    </location>
    <ligand>
        <name>ATP</name>
        <dbReference type="ChEBI" id="CHEBI:30616"/>
    </ligand>
</feature>
<evidence type="ECO:0000256" key="4">
    <source>
        <dbReference type="ARBA" id="ARBA00022695"/>
    </source>
</evidence>
<comment type="miscellaneous">
    <text evidence="11">A single active site specifically recognizes both ATP and CTP and is responsible for their addition.</text>
</comment>
<evidence type="ECO:0000256" key="11">
    <source>
        <dbReference type="HAMAP-Rule" id="MF_01263"/>
    </source>
</evidence>
<dbReference type="HAMAP" id="MF_01263">
    <property type="entry name" value="CCA_bact_type3"/>
    <property type="match status" value="1"/>
</dbReference>
<dbReference type="Pfam" id="PF13735">
    <property type="entry name" value="tRNA_NucTran2_2"/>
    <property type="match status" value="1"/>
</dbReference>
<keyword evidence="10 11" id="KW-0694">RNA-binding</keyword>
<keyword evidence="7 11" id="KW-0692">RNA repair</keyword>
<comment type="caution">
    <text evidence="15">The sequence shown here is derived from an EMBL/GenBank/DDBJ whole genome shotgun (WGS) entry which is preliminary data.</text>
</comment>
<dbReference type="InterPro" id="IPR002646">
    <property type="entry name" value="PolA_pol_head_dom"/>
</dbReference>
<dbReference type="SUPFAM" id="SSF81891">
    <property type="entry name" value="Poly A polymerase C-terminal region-like"/>
    <property type="match status" value="1"/>
</dbReference>
<organism evidence="15 16">
    <name type="scientific">Eremococcus coleocola ACS-139-V-Col8</name>
    <dbReference type="NCBI Taxonomy" id="908337"/>
    <lineage>
        <taxon>Bacteria</taxon>
        <taxon>Bacillati</taxon>
        <taxon>Bacillota</taxon>
        <taxon>Bacilli</taxon>
        <taxon>Lactobacillales</taxon>
        <taxon>Aerococcaceae</taxon>
        <taxon>Eremococcus</taxon>
    </lineage>
</organism>
<dbReference type="InterPro" id="IPR032828">
    <property type="entry name" value="PolyA_RNA-bd"/>
</dbReference>
<evidence type="ECO:0000256" key="8">
    <source>
        <dbReference type="ARBA" id="ARBA00022840"/>
    </source>
</evidence>
<dbReference type="OrthoDB" id="9805698at2"/>
<feature type="binding site" evidence="11">
    <location>
        <position position="45"/>
    </location>
    <ligand>
        <name>Mg(2+)</name>
        <dbReference type="ChEBI" id="CHEBI:18420"/>
    </ligand>
</feature>
<dbReference type="RefSeq" id="WP_006417481.1">
    <property type="nucleotide sequence ID" value="NZ_AENN01000001.1"/>
</dbReference>
<feature type="binding site" evidence="11">
    <location>
        <position position="32"/>
    </location>
    <ligand>
        <name>ATP</name>
        <dbReference type="ChEBI" id="CHEBI:30616"/>
    </ligand>
</feature>
<feature type="binding site" evidence="11">
    <location>
        <position position="32"/>
    </location>
    <ligand>
        <name>CTP</name>
        <dbReference type="ChEBI" id="CHEBI:37563"/>
    </ligand>
</feature>
<feature type="domain" description="tRNA nucleotidyltransferase/poly(A) polymerase RNA and SrmB- binding" evidence="13">
    <location>
        <begin position="174"/>
        <end position="232"/>
    </location>
</feature>
<dbReference type="GO" id="GO:0001680">
    <property type="term" value="P:tRNA 3'-terminal CCA addition"/>
    <property type="evidence" value="ECO:0007669"/>
    <property type="project" value="UniProtKB-UniRule"/>
</dbReference>
<dbReference type="GO" id="GO:0000287">
    <property type="term" value="F:magnesium ion binding"/>
    <property type="evidence" value="ECO:0007669"/>
    <property type="project" value="UniProtKB-UniRule"/>
</dbReference>
<feature type="binding site" evidence="11">
    <location>
        <position position="165"/>
    </location>
    <ligand>
        <name>ATP</name>
        <dbReference type="ChEBI" id="CHEBI:30616"/>
    </ligand>
</feature>
<evidence type="ECO:0000313" key="15">
    <source>
        <dbReference type="EMBL" id="EFR31998.1"/>
    </source>
</evidence>
<evidence type="ECO:0000256" key="7">
    <source>
        <dbReference type="ARBA" id="ARBA00022800"/>
    </source>
</evidence>
<dbReference type="InterPro" id="IPR050264">
    <property type="entry name" value="Bact_CCA-adding_enz_type3_sf"/>
</dbReference>
<dbReference type="eggNOG" id="COG0617">
    <property type="taxonomic scope" value="Bacteria"/>
</dbReference>
<dbReference type="SUPFAM" id="SSF81301">
    <property type="entry name" value="Nucleotidyltransferase"/>
    <property type="match status" value="1"/>
</dbReference>
<feature type="domain" description="CCA-adding enzyme C-terminal" evidence="14">
    <location>
        <begin position="258"/>
        <end position="402"/>
    </location>
</feature>
<feature type="binding site" evidence="11">
    <location>
        <position position="162"/>
    </location>
    <ligand>
        <name>ATP</name>
        <dbReference type="ChEBI" id="CHEBI:30616"/>
    </ligand>
</feature>
<protein>
    <recommendedName>
        <fullName evidence="11">CCA-adding enzyme</fullName>
        <ecNumber evidence="11">2.7.7.72</ecNumber>
    </recommendedName>
    <alternativeName>
        <fullName evidence="11">CCA tRNA nucleotidyltransferase</fullName>
    </alternativeName>
    <alternativeName>
        <fullName evidence="11">tRNA CCA-pyrophosphorylase</fullName>
    </alternativeName>
    <alternativeName>
        <fullName evidence="11">tRNA adenylyl-/cytidylyl- transferase</fullName>
    </alternativeName>
    <alternativeName>
        <fullName evidence="11">tRNA nucleotidyltransferase</fullName>
    </alternativeName>
    <alternativeName>
        <fullName evidence="11">tRNA-NT</fullName>
    </alternativeName>
</protein>
<dbReference type="EMBL" id="AENN01000001">
    <property type="protein sequence ID" value="EFR31998.1"/>
    <property type="molecule type" value="Genomic_DNA"/>
</dbReference>
<feature type="binding site" evidence="11">
    <location>
        <position position="159"/>
    </location>
    <ligand>
        <name>CTP</name>
        <dbReference type="ChEBI" id="CHEBI:37563"/>
    </ligand>
</feature>
<dbReference type="GO" id="GO:0004810">
    <property type="term" value="F:CCA tRNA nucleotidyltransferase activity"/>
    <property type="evidence" value="ECO:0007669"/>
    <property type="project" value="UniProtKB-UniRule"/>
</dbReference>
<keyword evidence="8 11" id="KW-0067">ATP-binding</keyword>
<reference evidence="15 16" key="1">
    <citation type="submission" date="2010-10" db="EMBL/GenBank/DDBJ databases">
        <authorList>
            <person name="Durkin A.S."/>
            <person name="Madupu R."/>
            <person name="Torralba M."/>
            <person name="Gillis M."/>
            <person name="Methe B."/>
            <person name="Sutton G."/>
            <person name="Nelson K.E."/>
        </authorList>
    </citation>
    <scope>NUCLEOTIDE SEQUENCE [LARGE SCALE GENOMIC DNA]</scope>
    <source>
        <strain evidence="15 16">ACS-139-V-Col8</strain>
    </source>
</reference>
<dbReference type="AlphaFoldDB" id="E4KLV0"/>
<feature type="binding site" evidence="11">
    <location>
        <position position="35"/>
    </location>
    <ligand>
        <name>CTP</name>
        <dbReference type="ChEBI" id="CHEBI:37563"/>
    </ligand>
</feature>
<evidence type="ECO:0000256" key="2">
    <source>
        <dbReference type="ARBA" id="ARBA00022679"/>
    </source>
</evidence>
<dbReference type="Proteomes" id="UP000005990">
    <property type="component" value="Unassembled WGS sequence"/>
</dbReference>
<keyword evidence="6 11" id="KW-0547">Nucleotide-binding</keyword>
<feature type="binding site" evidence="11">
    <location>
        <position position="168"/>
    </location>
    <ligand>
        <name>CTP</name>
        <dbReference type="ChEBI" id="CHEBI:37563"/>
    </ligand>
</feature>
<dbReference type="Gene3D" id="1.10.246.80">
    <property type="match status" value="1"/>
</dbReference>
<dbReference type="Pfam" id="PF12627">
    <property type="entry name" value="PolyA_pol_RNAbd"/>
    <property type="match status" value="1"/>
</dbReference>
<sequence length="411" mass="47022">MKISLDNQLFKAAMPVMAQIESHGYEAYFVGGCVRDSLLGLPIHDIDITSSAQPQEIEAIFKHTIDVGKEHGTIIVMWDQVPYEVTTFRIEGKYSDHRRPDSVAFVRNLQEDTLRRDFTVNALALDRQGQVYDFHDGLKDLKAERIRAVGNAEARFQEDGLRMMRALRFASQLGFSIEETTLRAIQKLAPTLKYISMERIRIEFSKFLLGSYLHTALPYFLDSNLSEYLLLPQGKVDSAIAELSDLLEETRNQFFANEESFVWMLFLQKLGLDQAKMKKLLRKWTFSNKFIDQVLAFDTLMHFETELFWSSQTAYAYNLNLLEPVQAYRLFRGEKTSKDIVEIKASLPMQDRQDMLVDGKDVMAALELKQGGPLIGQILAIIEAKILHGELSNEQEAIISFVKENWQGGGE</sequence>
<proteinExistence type="inferred from homology"/>
<dbReference type="GO" id="GO:0005524">
    <property type="term" value="F:ATP binding"/>
    <property type="evidence" value="ECO:0007669"/>
    <property type="project" value="UniProtKB-UniRule"/>
</dbReference>
<evidence type="ECO:0000256" key="9">
    <source>
        <dbReference type="ARBA" id="ARBA00022842"/>
    </source>
</evidence>
<feature type="binding site" evidence="11">
    <location>
        <position position="47"/>
    </location>
    <ligand>
        <name>Mg(2+)</name>
        <dbReference type="ChEBI" id="CHEBI:18420"/>
    </ligand>
</feature>
<feature type="binding site" evidence="11">
    <location>
        <position position="116"/>
    </location>
    <ligand>
        <name>ATP</name>
        <dbReference type="ChEBI" id="CHEBI:30616"/>
    </ligand>
</feature>
<comment type="catalytic activity">
    <reaction evidence="11">
        <text>a tRNA with a 3' CCA end + 2 CTP + ATP = a tRNA with a 3' CCACCA end + 3 diphosphate</text>
        <dbReference type="Rhea" id="RHEA:76235"/>
        <dbReference type="Rhea" id="RHEA-COMP:10468"/>
        <dbReference type="Rhea" id="RHEA-COMP:18655"/>
        <dbReference type="ChEBI" id="CHEBI:30616"/>
        <dbReference type="ChEBI" id="CHEBI:33019"/>
        <dbReference type="ChEBI" id="CHEBI:37563"/>
        <dbReference type="ChEBI" id="CHEBI:83071"/>
        <dbReference type="ChEBI" id="CHEBI:195187"/>
    </reaction>
</comment>
<dbReference type="STRING" id="908337.HMPREF9257_0932"/>
<dbReference type="Pfam" id="PF01743">
    <property type="entry name" value="PolyA_pol"/>
    <property type="match status" value="1"/>
</dbReference>
<feature type="domain" description="Poly A polymerase head" evidence="12">
    <location>
        <begin position="27"/>
        <end position="147"/>
    </location>
</feature>
<evidence type="ECO:0000256" key="3">
    <source>
        <dbReference type="ARBA" id="ARBA00022694"/>
    </source>
</evidence>
<keyword evidence="3 11" id="KW-0819">tRNA processing</keyword>
<name>E4KLV0_9LACT</name>
<accession>E4KLV0</accession>
<dbReference type="Gene3D" id="3.30.460.10">
    <property type="entry name" value="Beta Polymerase, domain 2"/>
    <property type="match status" value="1"/>
</dbReference>
<gene>
    <name evidence="11" type="primary">cca</name>
    <name evidence="15" type="ORF">HMPREF9257_0932</name>
</gene>
<comment type="similarity">
    <text evidence="11">Belongs to the tRNA nucleotidyltransferase/poly(A) polymerase family. Bacterial CCA-adding enzyme type 3 subfamily.</text>
</comment>
<keyword evidence="9 11" id="KW-0460">Magnesium</keyword>
<feature type="binding site" evidence="11">
    <location>
        <position position="116"/>
    </location>
    <ligand>
        <name>CTP</name>
        <dbReference type="ChEBI" id="CHEBI:37563"/>
    </ligand>
</feature>
<evidence type="ECO:0000256" key="6">
    <source>
        <dbReference type="ARBA" id="ARBA00022741"/>
    </source>
</evidence>
<dbReference type="PANTHER" id="PTHR46173:SF1">
    <property type="entry name" value="CCA TRNA NUCLEOTIDYLTRANSFERASE 1, MITOCHONDRIAL"/>
    <property type="match status" value="1"/>
</dbReference>
<dbReference type="InterPro" id="IPR043519">
    <property type="entry name" value="NT_sf"/>
</dbReference>
<dbReference type="EC" id="2.7.7.72" evidence="11"/>
<dbReference type="NCBIfam" id="NF009814">
    <property type="entry name" value="PRK13299.1"/>
    <property type="match status" value="1"/>
</dbReference>
<keyword evidence="2 11" id="KW-0808">Transferase</keyword>
<feature type="binding site" evidence="11">
    <location>
        <position position="162"/>
    </location>
    <ligand>
        <name>CTP</name>
        <dbReference type="ChEBI" id="CHEBI:37563"/>
    </ligand>
</feature>
<dbReference type="GO" id="GO:0042245">
    <property type="term" value="P:RNA repair"/>
    <property type="evidence" value="ECO:0007669"/>
    <property type="project" value="UniProtKB-KW"/>
</dbReference>
<comment type="function">
    <text evidence="11">Catalyzes the addition and repair of the essential 3'-terminal CCA sequence in tRNAs without using a nucleic acid template. Adds these three nucleotides in the order of C, C, and A to the tRNA nucleotide-73, using CTP and ATP as substrates and producing inorganic pyrophosphate. tRNA 3'-terminal CCA addition is required both for tRNA processing and repair. Also involved in tRNA surveillance by mediating tandem CCA addition to generate a CCACCA at the 3' terminus of unstable tRNAs. While stable tRNAs receive only 3'-terminal CCA, unstable tRNAs are marked with CCACCA and rapidly degraded.</text>
</comment>
<feature type="binding site" evidence="11">
    <location>
        <position position="168"/>
    </location>
    <ligand>
        <name>ATP</name>
        <dbReference type="ChEBI" id="CHEBI:30616"/>
    </ligand>
</feature>
<dbReference type="InterPro" id="IPR023068">
    <property type="entry name" value="CCA-adding_enz_firmicutes"/>
</dbReference>